<organism evidence="3 4">
    <name type="scientific">Francisella frigiditurris</name>
    <dbReference type="NCBI Taxonomy" id="1542390"/>
    <lineage>
        <taxon>Bacteria</taxon>
        <taxon>Pseudomonadati</taxon>
        <taxon>Pseudomonadota</taxon>
        <taxon>Gammaproteobacteria</taxon>
        <taxon>Thiotrichales</taxon>
        <taxon>Francisellaceae</taxon>
        <taxon>Francisella</taxon>
    </lineage>
</organism>
<dbReference type="InterPro" id="IPR030970">
    <property type="entry name" value="ABC_MlaD"/>
</dbReference>
<dbReference type="AlphaFoldDB" id="A0A1J0KVL3"/>
<evidence type="ECO:0000313" key="3">
    <source>
        <dbReference type="EMBL" id="APC97662.1"/>
    </source>
</evidence>
<gene>
    <name evidence="3" type="primary">mlaD</name>
    <name evidence="3" type="ORF">KX01_121</name>
</gene>
<dbReference type="OrthoDB" id="9788420at2"/>
<feature type="domain" description="Mce/MlaD" evidence="2">
    <location>
        <begin position="40"/>
        <end position="119"/>
    </location>
</feature>
<dbReference type="STRING" id="1542390.KX01_121"/>
<protein>
    <submittedName>
        <fullName evidence="3">Outer membrane lipid asymmetry maintenance protein MlaD</fullName>
    </submittedName>
</protein>
<proteinExistence type="predicted"/>
<reference evidence="4" key="1">
    <citation type="submission" date="2014-10" db="EMBL/GenBank/DDBJ databases">
        <authorList>
            <person name="Kuske C.R."/>
            <person name="Challacombe J.F."/>
            <person name="Daligault H.E."/>
            <person name="Davenport K.W."/>
            <person name="Johnson S.L."/>
            <person name="Siddaramappa S."/>
            <person name="Petersen J.M."/>
        </authorList>
    </citation>
    <scope>NUCLEOTIDE SEQUENCE [LARGE SCALE GENOMIC DNA]</scope>
    <source>
        <strain evidence="4">CA97-1460</strain>
    </source>
</reference>
<name>A0A1J0KVL3_9GAMM</name>
<dbReference type="GO" id="GO:0005548">
    <property type="term" value="F:phospholipid transporter activity"/>
    <property type="evidence" value="ECO:0007669"/>
    <property type="project" value="TreeGrafter"/>
</dbReference>
<accession>A0A1J0KVL3</accession>
<dbReference type="NCBIfam" id="TIGR04430">
    <property type="entry name" value="OM_asym_MlaD"/>
    <property type="match status" value="1"/>
</dbReference>
<keyword evidence="1" id="KW-0812">Transmembrane</keyword>
<evidence type="ECO:0000313" key="4">
    <source>
        <dbReference type="Proteomes" id="UP000182521"/>
    </source>
</evidence>
<keyword evidence="4" id="KW-1185">Reference proteome</keyword>
<dbReference type="KEGG" id="frc:KX01_121"/>
<feature type="transmembrane region" description="Helical" evidence="1">
    <location>
        <begin position="6"/>
        <end position="26"/>
    </location>
</feature>
<dbReference type="EMBL" id="CP009654">
    <property type="protein sequence ID" value="APC97662.1"/>
    <property type="molecule type" value="Genomic_DNA"/>
</dbReference>
<dbReference type="RefSeq" id="WP_071663150.1">
    <property type="nucleotide sequence ID" value="NZ_CP009654.1"/>
</dbReference>
<dbReference type="InterPro" id="IPR003399">
    <property type="entry name" value="Mce/MlaD"/>
</dbReference>
<evidence type="ECO:0000259" key="2">
    <source>
        <dbReference type="Pfam" id="PF02470"/>
    </source>
</evidence>
<keyword evidence="1" id="KW-1133">Transmembrane helix</keyword>
<dbReference type="InterPro" id="IPR052336">
    <property type="entry name" value="MlaD_Phospholipid_Transporter"/>
</dbReference>
<evidence type="ECO:0000256" key="1">
    <source>
        <dbReference type="SAM" id="Phobius"/>
    </source>
</evidence>
<dbReference type="PANTHER" id="PTHR33371">
    <property type="entry name" value="INTERMEMBRANE PHOSPHOLIPID TRANSPORT SYSTEM BINDING PROTEIN MLAD-RELATED"/>
    <property type="match status" value="1"/>
</dbReference>
<dbReference type="Proteomes" id="UP000182521">
    <property type="component" value="Chromosome"/>
</dbReference>
<dbReference type="GO" id="GO:0005543">
    <property type="term" value="F:phospholipid binding"/>
    <property type="evidence" value="ECO:0007669"/>
    <property type="project" value="TreeGrafter"/>
</dbReference>
<sequence>MRNKYFEISVGLFIIIGVICLLFLTFKVSGTKVSSFNNNSYSITAEFKNVGSLRTNAAVKISGVEVGKVTNISLAKSYNGFIADVTISINNKEKIPSNYSASIAMSGILGDNYIALSPPKEDILAIAGIEANEDTDKYLHNGSIIPLENTESALDLGSLINTFVASKDEDKK</sequence>
<dbReference type="PANTHER" id="PTHR33371:SF4">
    <property type="entry name" value="INTERMEMBRANE PHOSPHOLIPID TRANSPORT SYSTEM BINDING PROTEIN MLAD"/>
    <property type="match status" value="1"/>
</dbReference>
<dbReference type="Pfam" id="PF02470">
    <property type="entry name" value="MlaD"/>
    <property type="match status" value="1"/>
</dbReference>
<keyword evidence="1" id="KW-0472">Membrane</keyword>